<evidence type="ECO:0000313" key="1">
    <source>
        <dbReference type="EnsemblMetazoa" id="AAEL026291-PA"/>
    </source>
</evidence>
<organism evidence="1 2">
    <name type="scientific">Aedes aegypti</name>
    <name type="common">Yellowfever mosquito</name>
    <name type="synonym">Culex aegypti</name>
    <dbReference type="NCBI Taxonomy" id="7159"/>
    <lineage>
        <taxon>Eukaryota</taxon>
        <taxon>Metazoa</taxon>
        <taxon>Ecdysozoa</taxon>
        <taxon>Arthropoda</taxon>
        <taxon>Hexapoda</taxon>
        <taxon>Insecta</taxon>
        <taxon>Pterygota</taxon>
        <taxon>Neoptera</taxon>
        <taxon>Endopterygota</taxon>
        <taxon>Diptera</taxon>
        <taxon>Nematocera</taxon>
        <taxon>Culicoidea</taxon>
        <taxon>Culicidae</taxon>
        <taxon>Culicinae</taxon>
        <taxon>Aedini</taxon>
        <taxon>Aedes</taxon>
        <taxon>Stegomyia</taxon>
    </lineage>
</organism>
<dbReference type="InParanoid" id="A0A6I8U483"/>
<keyword evidence="2" id="KW-1185">Reference proteome</keyword>
<proteinExistence type="predicted"/>
<reference evidence="1 2" key="1">
    <citation type="submission" date="2017-06" db="EMBL/GenBank/DDBJ databases">
        <title>Aedes aegypti genome working group (AGWG) sequencing and assembly.</title>
        <authorList>
            <consortium name="Aedes aegypti Genome Working Group (AGWG)"/>
            <person name="Matthews B.J."/>
        </authorList>
    </citation>
    <scope>NUCLEOTIDE SEQUENCE [LARGE SCALE GENOMIC DNA]</scope>
    <source>
        <strain evidence="1 2">LVP_AGWG</strain>
    </source>
</reference>
<reference evidence="1" key="2">
    <citation type="submission" date="2020-05" db="UniProtKB">
        <authorList>
            <consortium name="EnsemblMetazoa"/>
        </authorList>
    </citation>
    <scope>IDENTIFICATION</scope>
    <source>
        <strain evidence="1">LVP_AGWG</strain>
    </source>
</reference>
<name>A0A6I8U483_AEDAE</name>
<sequence length="439" mass="50047">MVRSHLVKKYGFKKILQPLITDLIQLQSETGILIRLANEDSDFVLRSTIVHVLGDTAAVHELFELMPAQSNLFCRACNITREDLHSGSYGAHYPLKTRATVNSSIHAMEEKATTSSKCGILRRSALDSLKYFHFTENVSFDPMHDVLEGLVGMVIKSILNHLINVAKVITDTEINRRITNFEYGIAETNDKPSGNFCAKNLKTKGNLINQSASQSWLLLRIFPFITSDVLQQFPNFSNLIQDLLLITFYSFSTNLTTEMLNCFNNSIQSFYEHFQRSFPNKTPINKVHHISHYVEVIKQNGPIAKMSCLQFEGKFKVSKSQAKTCRNFRNLTLSMAKRINLRQINAIIHHEYMIDQVVVKSTILIEKQSVDYAMLLFDLPEHVTFVKHLTLNGTNFKPGIVIKIDTYSGQNYGVLEAIIEMNIEGKKKLFLYCSDFENC</sequence>
<dbReference type="OrthoDB" id="7764986at2759"/>
<dbReference type="AlphaFoldDB" id="A0A6I8U483"/>
<accession>A0A6I8U483</accession>
<dbReference type="PANTHER" id="PTHR31912:SF34">
    <property type="entry name" value="NOTOCHORD-RELATED PROTEIN"/>
    <property type="match status" value="1"/>
</dbReference>
<evidence type="ECO:0000313" key="2">
    <source>
        <dbReference type="Proteomes" id="UP000008820"/>
    </source>
</evidence>
<dbReference type="PANTHER" id="PTHR31912">
    <property type="entry name" value="IP13529P"/>
    <property type="match status" value="1"/>
</dbReference>
<dbReference type="EnsemblMetazoa" id="AAEL026291-RA">
    <property type="protein sequence ID" value="AAEL026291-PA"/>
    <property type="gene ID" value="AAEL026291"/>
</dbReference>
<gene>
    <name evidence="1" type="primary">110677037</name>
</gene>
<protein>
    <submittedName>
        <fullName evidence="1">Uncharacterized protein</fullName>
    </submittedName>
</protein>
<dbReference type="Proteomes" id="UP000008820">
    <property type="component" value="Chromosome 2"/>
</dbReference>